<dbReference type="Proteomes" id="UP000605970">
    <property type="component" value="Unassembled WGS sequence"/>
</dbReference>
<evidence type="ECO:0000313" key="2">
    <source>
        <dbReference type="Proteomes" id="UP000605970"/>
    </source>
</evidence>
<comment type="caution">
    <text evidence="1">The sequence shown here is derived from an EMBL/GenBank/DDBJ whole genome shotgun (WGS) entry which is preliminary data.</text>
</comment>
<organism evidence="1 2">
    <name type="scientific">Meloidogyne graminicola</name>
    <dbReference type="NCBI Taxonomy" id="189291"/>
    <lineage>
        <taxon>Eukaryota</taxon>
        <taxon>Metazoa</taxon>
        <taxon>Ecdysozoa</taxon>
        <taxon>Nematoda</taxon>
        <taxon>Chromadorea</taxon>
        <taxon>Rhabditida</taxon>
        <taxon>Tylenchina</taxon>
        <taxon>Tylenchomorpha</taxon>
        <taxon>Tylenchoidea</taxon>
        <taxon>Meloidogynidae</taxon>
        <taxon>Meloidogyninae</taxon>
        <taxon>Meloidogyne</taxon>
    </lineage>
</organism>
<dbReference type="EMBL" id="JABEBT010000168">
    <property type="protein sequence ID" value="KAF7627119.1"/>
    <property type="molecule type" value="Genomic_DNA"/>
</dbReference>
<keyword evidence="2" id="KW-1185">Reference proteome</keyword>
<protein>
    <submittedName>
        <fullName evidence="1">Uncharacterized protein</fullName>
    </submittedName>
</protein>
<proteinExistence type="predicted"/>
<dbReference type="AlphaFoldDB" id="A0A8S9Z7F0"/>
<evidence type="ECO:0000313" key="1">
    <source>
        <dbReference type="EMBL" id="KAF7627119.1"/>
    </source>
</evidence>
<name>A0A8S9Z7F0_9BILA</name>
<accession>A0A8S9Z7F0</accession>
<reference evidence="1" key="1">
    <citation type="journal article" date="2020" name="Ecol. Evol.">
        <title>Genome structure and content of the rice root-knot nematode (Meloidogyne graminicola).</title>
        <authorList>
            <person name="Phan N.T."/>
            <person name="Danchin E.G.J."/>
            <person name="Klopp C."/>
            <person name="Perfus-Barbeoch L."/>
            <person name="Kozlowski D.K."/>
            <person name="Koutsovoulos G.D."/>
            <person name="Lopez-Roques C."/>
            <person name="Bouchez O."/>
            <person name="Zahm M."/>
            <person name="Besnard G."/>
            <person name="Bellafiore S."/>
        </authorList>
    </citation>
    <scope>NUCLEOTIDE SEQUENCE</scope>
    <source>
        <strain evidence="1">VN-18</strain>
    </source>
</reference>
<gene>
    <name evidence="1" type="ORF">Mgra_00009603</name>
</gene>
<sequence length="130" mass="14810">MCLILFAMKSETEEQLLAAIGEDTSSFVKQGKMDGVKRWCWNGILWGNDLLNDFFIKKVGDELGSTSGVVLAAREILFRDIGSQMSKKNCTFSERVCPLLAFLSARQRISSRRFVSNLFSTLFYKDFEIF</sequence>